<gene>
    <name evidence="1" type="ORF">CH063_10990</name>
</gene>
<dbReference type="InterPro" id="IPR007811">
    <property type="entry name" value="RPC4"/>
</dbReference>
<dbReference type="STRING" id="759273.H1VJL8"/>
<sequence length="69" mass="7305">MGKLKVRKSGKVELDWGGRTLELSPAAGMNFLTTAVIVEESDEKTKQGIIGGDSIGMGKIMGDLVVPDE</sequence>
<dbReference type="eggNOG" id="KOG3122">
    <property type="taxonomic scope" value="Eukaryota"/>
</dbReference>
<dbReference type="AlphaFoldDB" id="H1VJL8"/>
<dbReference type="VEuPathDB" id="FungiDB:CH63R_04453"/>
<organism evidence="1 2">
    <name type="scientific">Colletotrichum higginsianum (strain IMI 349063)</name>
    <name type="common">Crucifer anthracnose fungus</name>
    <dbReference type="NCBI Taxonomy" id="759273"/>
    <lineage>
        <taxon>Eukaryota</taxon>
        <taxon>Fungi</taxon>
        <taxon>Dikarya</taxon>
        <taxon>Ascomycota</taxon>
        <taxon>Pezizomycotina</taxon>
        <taxon>Sordariomycetes</taxon>
        <taxon>Hypocreomycetidae</taxon>
        <taxon>Glomerellales</taxon>
        <taxon>Glomerellaceae</taxon>
        <taxon>Colletotrichum</taxon>
        <taxon>Colletotrichum destructivum species complex</taxon>
    </lineage>
</organism>
<reference evidence="2" key="1">
    <citation type="journal article" date="2012" name="Nat. Genet.">
        <title>Lifestyle transitions in plant pathogenic Colletotrichum fungi deciphered by genome and transcriptome analyses.</title>
        <authorList>
            <person name="O'Connell R.J."/>
            <person name="Thon M.R."/>
            <person name="Hacquard S."/>
            <person name="Amyotte S.G."/>
            <person name="Kleemann J."/>
            <person name="Torres M.F."/>
            <person name="Damm U."/>
            <person name="Buiate E.A."/>
            <person name="Epstein L."/>
            <person name="Alkan N."/>
            <person name="Altmueller J."/>
            <person name="Alvarado-Balderrama L."/>
            <person name="Bauser C.A."/>
            <person name="Becker C."/>
            <person name="Birren B.W."/>
            <person name="Chen Z."/>
            <person name="Choi J."/>
            <person name="Crouch J.A."/>
            <person name="Duvick J.P."/>
            <person name="Farman M.A."/>
            <person name="Gan P."/>
            <person name="Heiman D."/>
            <person name="Henrissat B."/>
            <person name="Howard R.J."/>
            <person name="Kabbage M."/>
            <person name="Koch C."/>
            <person name="Kracher B."/>
            <person name="Kubo Y."/>
            <person name="Law A.D."/>
            <person name="Lebrun M.-H."/>
            <person name="Lee Y.-H."/>
            <person name="Miyara I."/>
            <person name="Moore N."/>
            <person name="Neumann U."/>
            <person name="Nordstroem K."/>
            <person name="Panaccione D.G."/>
            <person name="Panstruga R."/>
            <person name="Place M."/>
            <person name="Proctor R.H."/>
            <person name="Prusky D."/>
            <person name="Rech G."/>
            <person name="Reinhardt R."/>
            <person name="Rollins J.A."/>
            <person name="Rounsley S."/>
            <person name="Schardl C.L."/>
            <person name="Schwartz D.C."/>
            <person name="Shenoy N."/>
            <person name="Shirasu K."/>
            <person name="Sikhakolli U.R."/>
            <person name="Stueber K."/>
            <person name="Sukno S.A."/>
            <person name="Sweigard J.A."/>
            <person name="Takano Y."/>
            <person name="Takahara H."/>
            <person name="Trail F."/>
            <person name="van der Does H.C."/>
            <person name="Voll L.M."/>
            <person name="Will I."/>
            <person name="Young S."/>
            <person name="Zeng Q."/>
            <person name="Zhang J."/>
            <person name="Zhou S."/>
            <person name="Dickman M.B."/>
            <person name="Schulze-Lefert P."/>
            <person name="Ver Loren van Themaat E."/>
            <person name="Ma L.-J."/>
            <person name="Vaillancourt L.J."/>
        </authorList>
    </citation>
    <scope>NUCLEOTIDE SEQUENCE [LARGE SCALE GENOMIC DNA]</scope>
    <source>
        <strain evidence="2">IMI 349063</strain>
    </source>
</reference>
<dbReference type="GO" id="GO:0005666">
    <property type="term" value="C:RNA polymerase III complex"/>
    <property type="evidence" value="ECO:0007669"/>
    <property type="project" value="InterPro"/>
</dbReference>
<dbReference type="EMBL" id="CACQ02004074">
    <property type="protein sequence ID" value="CCF40421.1"/>
    <property type="molecule type" value="Genomic_DNA"/>
</dbReference>
<name>H1VJL8_COLHI</name>
<dbReference type="GO" id="GO:0003677">
    <property type="term" value="F:DNA binding"/>
    <property type="evidence" value="ECO:0007669"/>
    <property type="project" value="InterPro"/>
</dbReference>
<dbReference type="GO" id="GO:0006383">
    <property type="term" value="P:transcription by RNA polymerase III"/>
    <property type="evidence" value="ECO:0007669"/>
    <property type="project" value="InterPro"/>
</dbReference>
<dbReference type="HOGENOM" id="CLU_2775803_0_0_1"/>
<evidence type="ECO:0000313" key="2">
    <source>
        <dbReference type="Proteomes" id="UP000007174"/>
    </source>
</evidence>
<dbReference type="Proteomes" id="UP000007174">
    <property type="component" value="Unassembled WGS sequence"/>
</dbReference>
<dbReference type="Pfam" id="PF05132">
    <property type="entry name" value="RNA_pol_Rpc4"/>
    <property type="match status" value="1"/>
</dbReference>
<protein>
    <submittedName>
        <fullName evidence="1">Uncharacterized protein</fullName>
    </submittedName>
</protein>
<evidence type="ECO:0000313" key="1">
    <source>
        <dbReference type="EMBL" id="CCF40421.1"/>
    </source>
</evidence>
<accession>H1VJL8</accession>
<proteinExistence type="predicted"/>